<gene>
    <name evidence="1" type="ORF">AAFF_G00082860</name>
</gene>
<name>A0AAD7WCC4_9TELE</name>
<proteinExistence type="predicted"/>
<dbReference type="EMBL" id="JAINUG010000150">
    <property type="protein sequence ID" value="KAJ8391976.1"/>
    <property type="molecule type" value="Genomic_DNA"/>
</dbReference>
<sequence length="191" mass="20672">MLCLLGERLTNLFGKKILTRSCWCVVRLLLSVFISKLPLDQETENATPICPVDPRLPAMPPRGDRRESFRFQTDVATGNQLRAGRHRSGVITFTRKHRGGALIQSGTGGRGCSVGGVPSHFERDPTHTSEGRVWSQSTRPGGLGVMQPVAEYALRAQLQLSSATPVSGAQTVRVQRSLSCCPGNSADWSSG</sequence>
<keyword evidence="2" id="KW-1185">Reference proteome</keyword>
<evidence type="ECO:0000313" key="1">
    <source>
        <dbReference type="EMBL" id="KAJ8391976.1"/>
    </source>
</evidence>
<comment type="caution">
    <text evidence="1">The sequence shown here is derived from an EMBL/GenBank/DDBJ whole genome shotgun (WGS) entry which is preliminary data.</text>
</comment>
<accession>A0AAD7WCC4</accession>
<dbReference type="AlphaFoldDB" id="A0AAD7WCC4"/>
<evidence type="ECO:0000313" key="2">
    <source>
        <dbReference type="Proteomes" id="UP001221898"/>
    </source>
</evidence>
<organism evidence="1 2">
    <name type="scientific">Aldrovandia affinis</name>
    <dbReference type="NCBI Taxonomy" id="143900"/>
    <lineage>
        <taxon>Eukaryota</taxon>
        <taxon>Metazoa</taxon>
        <taxon>Chordata</taxon>
        <taxon>Craniata</taxon>
        <taxon>Vertebrata</taxon>
        <taxon>Euteleostomi</taxon>
        <taxon>Actinopterygii</taxon>
        <taxon>Neopterygii</taxon>
        <taxon>Teleostei</taxon>
        <taxon>Notacanthiformes</taxon>
        <taxon>Halosauridae</taxon>
        <taxon>Aldrovandia</taxon>
    </lineage>
</organism>
<reference evidence="1" key="1">
    <citation type="journal article" date="2023" name="Science">
        <title>Genome structures resolve the early diversification of teleost fishes.</title>
        <authorList>
            <person name="Parey E."/>
            <person name="Louis A."/>
            <person name="Montfort J."/>
            <person name="Bouchez O."/>
            <person name="Roques C."/>
            <person name="Iampietro C."/>
            <person name="Lluch J."/>
            <person name="Castinel A."/>
            <person name="Donnadieu C."/>
            <person name="Desvignes T."/>
            <person name="Floi Bucao C."/>
            <person name="Jouanno E."/>
            <person name="Wen M."/>
            <person name="Mejri S."/>
            <person name="Dirks R."/>
            <person name="Jansen H."/>
            <person name="Henkel C."/>
            <person name="Chen W.J."/>
            <person name="Zahm M."/>
            <person name="Cabau C."/>
            <person name="Klopp C."/>
            <person name="Thompson A.W."/>
            <person name="Robinson-Rechavi M."/>
            <person name="Braasch I."/>
            <person name="Lecointre G."/>
            <person name="Bobe J."/>
            <person name="Postlethwait J.H."/>
            <person name="Berthelot C."/>
            <person name="Roest Crollius H."/>
            <person name="Guiguen Y."/>
        </authorList>
    </citation>
    <scope>NUCLEOTIDE SEQUENCE</scope>
    <source>
        <strain evidence="1">NC1722</strain>
    </source>
</reference>
<dbReference type="Proteomes" id="UP001221898">
    <property type="component" value="Unassembled WGS sequence"/>
</dbReference>
<protein>
    <submittedName>
        <fullName evidence="1">Uncharacterized protein</fullName>
    </submittedName>
</protein>